<dbReference type="PROSITE" id="PS50261">
    <property type="entry name" value="G_PROTEIN_RECEP_F2_4"/>
    <property type="match status" value="1"/>
</dbReference>
<keyword evidence="4 6" id="KW-0472">Membrane</keyword>
<accession>A0A2T3B834</accession>
<reference evidence="8 9" key="1">
    <citation type="journal article" date="2018" name="New Phytol.">
        <title>Comparative genomics and transcriptomics depict ericoid mycorrhizal fungi as versatile saprotrophs and plant mutualists.</title>
        <authorList>
            <person name="Martino E."/>
            <person name="Morin E."/>
            <person name="Grelet G.A."/>
            <person name="Kuo A."/>
            <person name="Kohler A."/>
            <person name="Daghino S."/>
            <person name="Barry K.W."/>
            <person name="Cichocki N."/>
            <person name="Clum A."/>
            <person name="Dockter R.B."/>
            <person name="Hainaut M."/>
            <person name="Kuo R.C."/>
            <person name="LaButti K."/>
            <person name="Lindahl B.D."/>
            <person name="Lindquist E.A."/>
            <person name="Lipzen A."/>
            <person name="Khouja H.R."/>
            <person name="Magnuson J."/>
            <person name="Murat C."/>
            <person name="Ohm R.A."/>
            <person name="Singer S.W."/>
            <person name="Spatafora J.W."/>
            <person name="Wang M."/>
            <person name="Veneault-Fourrey C."/>
            <person name="Henrissat B."/>
            <person name="Grigoriev I.V."/>
            <person name="Martin F.M."/>
            <person name="Perotto S."/>
        </authorList>
    </citation>
    <scope>NUCLEOTIDE SEQUENCE [LARGE SCALE GENOMIC DNA]</scope>
    <source>
        <strain evidence="8 9">ATCC 22711</strain>
    </source>
</reference>
<comment type="subcellular location">
    <subcellularLocation>
        <location evidence="1">Membrane</location>
        <topology evidence="1">Multi-pass membrane protein</topology>
    </subcellularLocation>
</comment>
<feature type="transmembrane region" description="Helical" evidence="6">
    <location>
        <begin position="353"/>
        <end position="373"/>
    </location>
</feature>
<sequence length="499" mass="54934">MSSNSSDVFGRGRCPAPFLEADLFPTTGGYVDGRFCSGLLGISCCLPCPQTEWLYPDNFDTITKSASWVNVAGMICSMFLLISFAFLPVSKTHRHYLSICLAIATVFMQLGFIIPLGAKPEQCFNAITPNGMDSNNACALSGAFIILGGWSGVMWVFLRAVALHLQICWEVVLGKTFMWGALASGWGIPAAGLTIALVISGVSFRFGDTCHINHKDSLADFWIPLLVFSGITVIIQFATFGYCIKVYLASLIDETATTRSSGLPSYTASMSPRQAYRRVRRVIQLQWRGISIVLLIVVDVIFFSVVFVFMDDIETNLLKNPAKGEKWLLCLIEQKGKKEPCTHLAESLVVNEATVMAVLLLLSLNGIWSLLFLGRLSMFTGWYELIRSKFSKGPSEFVSADVHTFKDPGTGTYEMLSRERTTKSPEPVISPITPLSPAATAKYGRETPDYFGREARYKSPSRSFSSPKPPVGYGRDWDPSSTYAAPAQPYVDPLAMHKV</sequence>
<dbReference type="InterPro" id="IPR000832">
    <property type="entry name" value="GPCR_2_secretin-like"/>
</dbReference>
<evidence type="ECO:0000256" key="5">
    <source>
        <dbReference type="SAM" id="MobiDB-lite"/>
    </source>
</evidence>
<dbReference type="PANTHER" id="PTHR42058">
    <property type="entry name" value="G_PROTEIN_RECEP_F2_4 DOMAIN-CONTAINING PROTEIN"/>
    <property type="match status" value="1"/>
</dbReference>
<evidence type="ECO:0000256" key="4">
    <source>
        <dbReference type="ARBA" id="ARBA00023136"/>
    </source>
</evidence>
<dbReference type="STRING" id="857342.A0A2T3B834"/>
<dbReference type="PANTHER" id="PTHR42058:SF1">
    <property type="entry name" value="G-PROTEIN COUPLED RECEPTORS FAMILY 2 PROFILE 2 DOMAIN-CONTAINING PROTEIN"/>
    <property type="match status" value="1"/>
</dbReference>
<dbReference type="Pfam" id="PF00002">
    <property type="entry name" value="7tm_2"/>
    <property type="match status" value="1"/>
</dbReference>
<keyword evidence="3 6" id="KW-1133">Transmembrane helix</keyword>
<evidence type="ECO:0000256" key="6">
    <source>
        <dbReference type="SAM" id="Phobius"/>
    </source>
</evidence>
<dbReference type="RefSeq" id="XP_024723047.1">
    <property type="nucleotide sequence ID" value="XM_024869994.1"/>
</dbReference>
<evidence type="ECO:0000259" key="7">
    <source>
        <dbReference type="PROSITE" id="PS50261"/>
    </source>
</evidence>
<dbReference type="EMBL" id="KZ679008">
    <property type="protein sequence ID" value="PSS23001.1"/>
    <property type="molecule type" value="Genomic_DNA"/>
</dbReference>
<evidence type="ECO:0000256" key="3">
    <source>
        <dbReference type="ARBA" id="ARBA00022989"/>
    </source>
</evidence>
<feature type="transmembrane region" description="Helical" evidence="6">
    <location>
        <begin position="68"/>
        <end position="89"/>
    </location>
</feature>
<keyword evidence="9" id="KW-1185">Reference proteome</keyword>
<protein>
    <recommendedName>
        <fullName evidence="7">G-protein coupled receptors family 2 profile 2 domain-containing protein</fullName>
    </recommendedName>
</protein>
<feature type="transmembrane region" description="Helical" evidence="6">
    <location>
        <begin position="96"/>
        <end position="118"/>
    </location>
</feature>
<organism evidence="8 9">
    <name type="scientific">Amorphotheca resinae ATCC 22711</name>
    <dbReference type="NCBI Taxonomy" id="857342"/>
    <lineage>
        <taxon>Eukaryota</taxon>
        <taxon>Fungi</taxon>
        <taxon>Dikarya</taxon>
        <taxon>Ascomycota</taxon>
        <taxon>Pezizomycotina</taxon>
        <taxon>Leotiomycetes</taxon>
        <taxon>Helotiales</taxon>
        <taxon>Amorphothecaceae</taxon>
        <taxon>Amorphotheca</taxon>
    </lineage>
</organism>
<evidence type="ECO:0000256" key="1">
    <source>
        <dbReference type="ARBA" id="ARBA00004141"/>
    </source>
</evidence>
<feature type="transmembrane region" description="Helical" evidence="6">
    <location>
        <begin position="287"/>
        <end position="310"/>
    </location>
</feature>
<feature type="region of interest" description="Disordered" evidence="5">
    <location>
        <begin position="453"/>
        <end position="499"/>
    </location>
</feature>
<feature type="transmembrane region" description="Helical" evidence="6">
    <location>
        <begin position="138"/>
        <end position="158"/>
    </location>
</feature>
<evidence type="ECO:0000313" key="8">
    <source>
        <dbReference type="EMBL" id="PSS23001.1"/>
    </source>
</evidence>
<gene>
    <name evidence="8" type="ORF">M430DRAFT_96867</name>
</gene>
<dbReference type="InterPro" id="IPR017981">
    <property type="entry name" value="GPCR_2-like_7TM"/>
</dbReference>
<name>A0A2T3B834_AMORE</name>
<dbReference type="AlphaFoldDB" id="A0A2T3B834"/>
<dbReference type="OrthoDB" id="26203at2759"/>
<dbReference type="GO" id="GO:0004930">
    <property type="term" value="F:G protein-coupled receptor activity"/>
    <property type="evidence" value="ECO:0007669"/>
    <property type="project" value="InterPro"/>
</dbReference>
<evidence type="ECO:0000256" key="2">
    <source>
        <dbReference type="ARBA" id="ARBA00022692"/>
    </source>
</evidence>
<dbReference type="Gene3D" id="1.20.1070.10">
    <property type="entry name" value="Rhodopsin 7-helix transmembrane proteins"/>
    <property type="match status" value="1"/>
</dbReference>
<dbReference type="InParanoid" id="A0A2T3B834"/>
<feature type="transmembrane region" description="Helical" evidence="6">
    <location>
        <begin position="179"/>
        <end position="201"/>
    </location>
</feature>
<dbReference type="InterPro" id="IPR053247">
    <property type="entry name" value="GPCR_GPR1/git3-like"/>
</dbReference>
<dbReference type="GeneID" id="36578075"/>
<dbReference type="GO" id="GO:0007166">
    <property type="term" value="P:cell surface receptor signaling pathway"/>
    <property type="evidence" value="ECO:0007669"/>
    <property type="project" value="InterPro"/>
</dbReference>
<feature type="transmembrane region" description="Helical" evidence="6">
    <location>
        <begin position="221"/>
        <end position="244"/>
    </location>
</feature>
<evidence type="ECO:0000313" key="9">
    <source>
        <dbReference type="Proteomes" id="UP000241818"/>
    </source>
</evidence>
<proteinExistence type="predicted"/>
<dbReference type="GO" id="GO:0016020">
    <property type="term" value="C:membrane"/>
    <property type="evidence" value="ECO:0007669"/>
    <property type="project" value="UniProtKB-SubCell"/>
</dbReference>
<dbReference type="Proteomes" id="UP000241818">
    <property type="component" value="Unassembled WGS sequence"/>
</dbReference>
<keyword evidence="2 6" id="KW-0812">Transmembrane</keyword>
<feature type="domain" description="G-protein coupled receptors family 2 profile 2" evidence="7">
    <location>
        <begin position="59"/>
        <end position="223"/>
    </location>
</feature>